<comment type="similarity">
    <text evidence="2 8">Belongs to the prokaryotic riboflavin transporter (P-RFT) (TC 2.A.87) family.</text>
</comment>
<proteinExistence type="inferred from homology"/>
<keyword evidence="3 8" id="KW-0813">Transport</keyword>
<reference evidence="10 11" key="1">
    <citation type="submission" date="2020-12" db="EMBL/GenBank/DDBJ databases">
        <title>YIM B01967 draft genome.</title>
        <authorList>
            <person name="Yan X."/>
        </authorList>
    </citation>
    <scope>NUCLEOTIDE SEQUENCE [LARGE SCALE GENOMIC DNA]</scope>
    <source>
        <strain evidence="10 11">YIM B01967</strain>
    </source>
</reference>
<keyword evidence="11" id="KW-1185">Reference proteome</keyword>
<evidence type="ECO:0000256" key="7">
    <source>
        <dbReference type="ARBA" id="ARBA00023136"/>
    </source>
</evidence>
<evidence type="ECO:0000256" key="6">
    <source>
        <dbReference type="ARBA" id="ARBA00022989"/>
    </source>
</evidence>
<dbReference type="InterPro" id="IPR025720">
    <property type="entry name" value="RibU"/>
</dbReference>
<keyword evidence="6 9" id="KW-1133">Transmembrane helix</keyword>
<evidence type="ECO:0000256" key="4">
    <source>
        <dbReference type="ARBA" id="ARBA00022475"/>
    </source>
</evidence>
<protein>
    <recommendedName>
        <fullName evidence="8">Riboflavin transporter</fullName>
    </recommendedName>
</protein>
<organism evidence="10 11">
    <name type="scientific">Viridibacillus soli</name>
    <dbReference type="NCBI Taxonomy" id="2798301"/>
    <lineage>
        <taxon>Bacteria</taxon>
        <taxon>Bacillati</taxon>
        <taxon>Bacillota</taxon>
        <taxon>Bacilli</taxon>
        <taxon>Bacillales</taxon>
        <taxon>Caryophanaceae</taxon>
        <taxon>Viridibacillus</taxon>
    </lineage>
</organism>
<accession>A0ABS1H4D1</accession>
<evidence type="ECO:0000256" key="8">
    <source>
        <dbReference type="PIRNR" id="PIRNR037778"/>
    </source>
</evidence>
<evidence type="ECO:0000256" key="2">
    <source>
        <dbReference type="ARBA" id="ARBA00005540"/>
    </source>
</evidence>
<dbReference type="PANTHER" id="PTHR38438">
    <property type="entry name" value="RIBOFLAVIN TRANSPORTER RIBU"/>
    <property type="match status" value="1"/>
</dbReference>
<evidence type="ECO:0000256" key="3">
    <source>
        <dbReference type="ARBA" id="ARBA00022448"/>
    </source>
</evidence>
<evidence type="ECO:0000256" key="1">
    <source>
        <dbReference type="ARBA" id="ARBA00004651"/>
    </source>
</evidence>
<evidence type="ECO:0000256" key="5">
    <source>
        <dbReference type="ARBA" id="ARBA00022692"/>
    </source>
</evidence>
<comment type="subcellular location">
    <subcellularLocation>
        <location evidence="1">Cell membrane</location>
        <topology evidence="1">Multi-pass membrane protein</topology>
    </subcellularLocation>
</comment>
<keyword evidence="7 8" id="KW-0472">Membrane</keyword>
<dbReference type="Proteomes" id="UP000618943">
    <property type="component" value="Unassembled WGS sequence"/>
</dbReference>
<dbReference type="InterPro" id="IPR024529">
    <property type="entry name" value="ECF_trnsprt_substrate-spec"/>
</dbReference>
<dbReference type="PIRSF" id="PIRSF037778">
    <property type="entry name" value="UCP037778_transp_RibU"/>
    <property type="match status" value="1"/>
</dbReference>
<evidence type="ECO:0000313" key="10">
    <source>
        <dbReference type="EMBL" id="MBK3494263.1"/>
    </source>
</evidence>
<feature type="transmembrane region" description="Helical" evidence="9">
    <location>
        <begin position="83"/>
        <end position="100"/>
    </location>
</feature>
<keyword evidence="5 9" id="KW-0812">Transmembrane</keyword>
<comment type="function">
    <text evidence="8">Probably a riboflavin-binding protein that interacts with the energy-coupling factor (ECF) ABC-transporter complex.</text>
</comment>
<gene>
    <name evidence="10" type="ORF">JFL43_05215</name>
</gene>
<dbReference type="EMBL" id="JAEOAH010000005">
    <property type="protein sequence ID" value="MBK3494263.1"/>
    <property type="molecule type" value="Genomic_DNA"/>
</dbReference>
<dbReference type="PANTHER" id="PTHR38438:SF1">
    <property type="entry name" value="RIBOFLAVIN TRANSPORTER RIBU"/>
    <property type="match status" value="1"/>
</dbReference>
<evidence type="ECO:0000256" key="9">
    <source>
        <dbReference type="SAM" id="Phobius"/>
    </source>
</evidence>
<evidence type="ECO:0000313" key="11">
    <source>
        <dbReference type="Proteomes" id="UP000618943"/>
    </source>
</evidence>
<dbReference type="RefSeq" id="WP_200748235.1">
    <property type="nucleotide sequence ID" value="NZ_JAEOAH010000005.1"/>
</dbReference>
<dbReference type="Pfam" id="PF12822">
    <property type="entry name" value="ECF_trnsprt"/>
    <property type="match status" value="1"/>
</dbReference>
<feature type="transmembrane region" description="Helical" evidence="9">
    <location>
        <begin position="112"/>
        <end position="133"/>
    </location>
</feature>
<feature type="transmembrane region" description="Helical" evidence="9">
    <location>
        <begin position="153"/>
        <end position="177"/>
    </location>
</feature>
<name>A0ABS1H4D1_9BACL</name>
<comment type="caution">
    <text evidence="10">The sequence shown here is derived from an EMBL/GenBank/DDBJ whole genome shotgun (WGS) entry which is preliminary data.</text>
</comment>
<sequence length="193" mass="21489">MKNTKLQKMIAIGMLSSISFVLMLFNFPLPPFPAFLEVDFSDVPALIAAITMGPVAGILVELFKNILDWLFSGSPTGMPVGHIANFTTGVLFIMPVYFVYRRLSNEKGLKMGLVLGTLTMAVGMSLLNYVLFLPMYTYFLNVPATTGTALTKMIVLGILPFNILKGIIVMIIFLLLFSNLKKWIEKQHTQFLN</sequence>
<feature type="transmembrane region" description="Helical" evidence="9">
    <location>
        <begin position="6"/>
        <end position="25"/>
    </location>
</feature>
<keyword evidence="4 8" id="KW-1003">Cell membrane</keyword>
<dbReference type="Gene3D" id="1.10.1760.20">
    <property type="match status" value="1"/>
</dbReference>